<sequence>MAEAVVTFFLEKLSTLITEESNLLQGVDAEVRLLQNELEWMRLFIKNADAKRRADPEVKLMVSQIRELTFHAEDVIDEFILKIHQQGGQQRIDLGGFIGSFKSCISPTLELPLLHELRNQIKVINTMSEKITANKSKYCIEGKSSSYSSNDFSSVRKVKRAPIAEECDVVGIEDSTKQVKLLLMESGSSDDDRRRRIVVSIVGMGGLGKTTLAKKVYNSSDAKRYFDCFAWVSISQEYTLTKILQDIIECVTTQYSKEELEKLNQEELGKKLREYLLHGNRKYLIVLDDVWDIQAWDCLNTAFPDKKNGSRILLTTRNKNVAVHADSSSNNIHTLRFLNEDESWELFLNKIFASSLGGGSDGTHESKCPLALEEVGKDMVGKCGGLPLAIVVLGGILSSKDKTHIAWSKVNTNVNWQLTHGASSHSCSGILALSYYNLPYYLKPCFLYMGLFPEDHEIPASRLFQCWIAEGFVQSRGEETVEDVAEDYMGELIHRSMIQVGRWRYDGRVRTCRIHDLLRDLAIAESKEDQFSQVFGNVVDFSKSNNVRRLTIHGTGFNQEERRYFSQFRYTLCIRSLMCFRIKCIDKQFWISICQVFKLLKVLELDLFRTTVSIPKAIGELVHLKYLGVSGSPQRPTLMVPNSINKLVNLQTLNLKNCRLECIPSQIWNLHQLRHLYVKCIEPSSNCWTGLGSTNCHLGIDNLTNLQTLCIDSYNGINGGMLGRMKMLKKLVIKKNIPPHMKEIFNSIAKLTGLRSLHLYSSEEFPALIRFSNNSYLTKLNLWGRISSESFLFPPNLIKLELWESKIKTEELIVVLAKLQNLKFLALGNDSYIRKKMIFSQGRFLRLQFLKLYSLNELEELMVEEGALISLTHLEIVGCGKMEMLPDRLQELTSLQELRVYYMPERFIARLSENNGEDWEKIKHIPSVIKEADMLIFEREEWW</sequence>
<keyword evidence="5" id="KW-0677">Repeat</keyword>
<dbReference type="InterPro" id="IPR058922">
    <property type="entry name" value="WHD_DRP"/>
</dbReference>
<dbReference type="STRING" id="56857.A0A200R7X6"/>
<accession>A0A200R7X6</accession>
<evidence type="ECO:0000256" key="2">
    <source>
        <dbReference type="ARBA" id="ARBA00004496"/>
    </source>
</evidence>
<evidence type="ECO:0000256" key="6">
    <source>
        <dbReference type="ARBA" id="ARBA00022741"/>
    </source>
</evidence>
<dbReference type="Pfam" id="PF23559">
    <property type="entry name" value="WHD_DRP"/>
    <property type="match status" value="1"/>
</dbReference>
<feature type="domain" description="Disease resistance R13L4/SHOC-2-like LRR" evidence="11">
    <location>
        <begin position="575"/>
        <end position="901"/>
    </location>
</feature>
<dbReference type="InterPro" id="IPR002182">
    <property type="entry name" value="NB-ARC"/>
</dbReference>
<dbReference type="Gene3D" id="1.10.8.430">
    <property type="entry name" value="Helical domain of apoptotic protease-activating factors"/>
    <property type="match status" value="1"/>
</dbReference>
<dbReference type="GO" id="GO:0043531">
    <property type="term" value="F:ADP binding"/>
    <property type="evidence" value="ECO:0007669"/>
    <property type="project" value="InterPro"/>
</dbReference>
<dbReference type="Gene3D" id="3.80.10.10">
    <property type="entry name" value="Ribonuclease Inhibitor"/>
    <property type="match status" value="1"/>
</dbReference>
<dbReference type="Gene3D" id="1.10.10.10">
    <property type="entry name" value="Winged helix-like DNA-binding domain superfamily/Winged helix DNA-binding domain"/>
    <property type="match status" value="1"/>
</dbReference>
<keyword evidence="3" id="KW-0963">Cytoplasm</keyword>
<dbReference type="PRINTS" id="PR00364">
    <property type="entry name" value="DISEASERSIST"/>
</dbReference>
<dbReference type="EMBL" id="MVGT01000424">
    <property type="protein sequence ID" value="OVA18811.1"/>
    <property type="molecule type" value="Genomic_DNA"/>
</dbReference>
<evidence type="ECO:0000259" key="8">
    <source>
        <dbReference type="Pfam" id="PF00931"/>
    </source>
</evidence>
<dbReference type="Gene3D" id="1.20.5.4130">
    <property type="match status" value="1"/>
</dbReference>
<evidence type="ECO:0000256" key="1">
    <source>
        <dbReference type="ARBA" id="ARBA00002074"/>
    </source>
</evidence>
<feature type="domain" description="NB-ARC" evidence="8">
    <location>
        <begin position="173"/>
        <end position="355"/>
    </location>
</feature>
<dbReference type="GO" id="GO:0009626">
    <property type="term" value="P:plant-type hypersensitive response"/>
    <property type="evidence" value="ECO:0007669"/>
    <property type="project" value="UniProtKB-KW"/>
</dbReference>
<dbReference type="InParanoid" id="A0A200R7X6"/>
<dbReference type="InterPro" id="IPR032675">
    <property type="entry name" value="LRR_dom_sf"/>
</dbReference>
<name>A0A200R7X6_MACCD</name>
<dbReference type="InterPro" id="IPR041118">
    <property type="entry name" value="Rx_N"/>
</dbReference>
<feature type="domain" description="Disease resistance N-terminal" evidence="9">
    <location>
        <begin position="5"/>
        <end position="87"/>
    </location>
</feature>
<dbReference type="CDD" id="cd14798">
    <property type="entry name" value="RX-CC_like"/>
    <property type="match status" value="1"/>
</dbReference>
<dbReference type="InterPro" id="IPR055414">
    <property type="entry name" value="LRR_R13L4/SHOC2-like"/>
</dbReference>
<keyword evidence="7" id="KW-0611">Plant defense</keyword>
<comment type="subcellular location">
    <subcellularLocation>
        <location evidence="2">Cytoplasm</location>
    </subcellularLocation>
</comment>
<evidence type="ECO:0000256" key="3">
    <source>
        <dbReference type="ARBA" id="ARBA00022490"/>
    </source>
</evidence>
<proteinExistence type="predicted"/>
<comment type="caution">
    <text evidence="12">The sequence shown here is derived from an EMBL/GenBank/DDBJ whole genome shotgun (WGS) entry which is preliminary data.</text>
</comment>
<dbReference type="FunFam" id="3.40.50.300:FF:001091">
    <property type="entry name" value="Probable disease resistance protein At1g61300"/>
    <property type="match status" value="1"/>
</dbReference>
<evidence type="ECO:0000259" key="11">
    <source>
        <dbReference type="Pfam" id="PF23598"/>
    </source>
</evidence>
<reference evidence="12 13" key="1">
    <citation type="journal article" date="2017" name="Mol. Plant">
        <title>The Genome of Medicinal Plant Macleaya cordata Provides New Insights into Benzylisoquinoline Alkaloids Metabolism.</title>
        <authorList>
            <person name="Liu X."/>
            <person name="Liu Y."/>
            <person name="Huang P."/>
            <person name="Ma Y."/>
            <person name="Qing Z."/>
            <person name="Tang Q."/>
            <person name="Cao H."/>
            <person name="Cheng P."/>
            <person name="Zheng Y."/>
            <person name="Yuan Z."/>
            <person name="Zhou Y."/>
            <person name="Liu J."/>
            <person name="Tang Z."/>
            <person name="Zhuo Y."/>
            <person name="Zhang Y."/>
            <person name="Yu L."/>
            <person name="Huang J."/>
            <person name="Yang P."/>
            <person name="Peng Q."/>
            <person name="Zhang J."/>
            <person name="Jiang W."/>
            <person name="Zhang Z."/>
            <person name="Lin K."/>
            <person name="Ro D.K."/>
            <person name="Chen X."/>
            <person name="Xiong X."/>
            <person name="Shang Y."/>
            <person name="Huang S."/>
            <person name="Zeng J."/>
        </authorList>
    </citation>
    <scope>NUCLEOTIDE SEQUENCE [LARGE SCALE GENOMIC DNA]</scope>
    <source>
        <strain evidence="13">cv. BLH2017</strain>
        <tissue evidence="12">Root</tissue>
    </source>
</reference>
<evidence type="ECO:0000256" key="4">
    <source>
        <dbReference type="ARBA" id="ARBA00022667"/>
    </source>
</evidence>
<dbReference type="InterPro" id="IPR044974">
    <property type="entry name" value="Disease_R_plants"/>
</dbReference>
<evidence type="ECO:0000256" key="7">
    <source>
        <dbReference type="ARBA" id="ARBA00022821"/>
    </source>
</evidence>
<dbReference type="Proteomes" id="UP000195402">
    <property type="component" value="Unassembled WGS sequence"/>
</dbReference>
<gene>
    <name evidence="12" type="ORF">BVC80_8719g16</name>
</gene>
<dbReference type="Pfam" id="PF18052">
    <property type="entry name" value="Rx_N"/>
    <property type="match status" value="1"/>
</dbReference>
<dbReference type="InterPro" id="IPR027417">
    <property type="entry name" value="P-loop_NTPase"/>
</dbReference>
<dbReference type="InterPro" id="IPR042197">
    <property type="entry name" value="Apaf_helical"/>
</dbReference>
<keyword evidence="13" id="KW-1185">Reference proteome</keyword>
<dbReference type="SUPFAM" id="SSF52540">
    <property type="entry name" value="P-loop containing nucleoside triphosphate hydrolases"/>
    <property type="match status" value="1"/>
</dbReference>
<evidence type="ECO:0000313" key="13">
    <source>
        <dbReference type="Proteomes" id="UP000195402"/>
    </source>
</evidence>
<feature type="domain" description="Disease resistance protein winged helix" evidence="10">
    <location>
        <begin position="451"/>
        <end position="522"/>
    </location>
</feature>
<dbReference type="Pfam" id="PF23598">
    <property type="entry name" value="LRR_14"/>
    <property type="match status" value="1"/>
</dbReference>
<evidence type="ECO:0000313" key="12">
    <source>
        <dbReference type="EMBL" id="OVA18811.1"/>
    </source>
</evidence>
<dbReference type="SUPFAM" id="SSF52058">
    <property type="entry name" value="L domain-like"/>
    <property type="match status" value="1"/>
</dbReference>
<dbReference type="InterPro" id="IPR036388">
    <property type="entry name" value="WH-like_DNA-bd_sf"/>
</dbReference>
<comment type="function">
    <text evidence="1">Confers resistance to late blight (Phytophthora infestans) races carrying the avirulence gene Avr1. Resistance proteins guard the plant against pathogens that contain an appropriate avirulence protein via an indirect interaction with this avirulence protein. That triggers a defense system including the hypersensitive response, which restricts the pathogen growth.</text>
</comment>
<dbReference type="OrthoDB" id="2973320at2759"/>
<dbReference type="Pfam" id="PF00931">
    <property type="entry name" value="NB-ARC"/>
    <property type="match status" value="1"/>
</dbReference>
<protein>
    <submittedName>
        <fullName evidence="12">Disease resistance protein</fullName>
    </submittedName>
</protein>
<dbReference type="PANTHER" id="PTHR23155:SF1152">
    <property type="entry name" value="AAA+ ATPASE DOMAIN-CONTAINING PROTEIN"/>
    <property type="match status" value="1"/>
</dbReference>
<dbReference type="FunFam" id="1.10.10.10:FF:000322">
    <property type="entry name" value="Probable disease resistance protein At1g63360"/>
    <property type="match status" value="1"/>
</dbReference>
<dbReference type="AlphaFoldDB" id="A0A200R7X6"/>
<keyword evidence="6" id="KW-0547">Nucleotide-binding</keyword>
<evidence type="ECO:0000259" key="9">
    <source>
        <dbReference type="Pfam" id="PF18052"/>
    </source>
</evidence>
<dbReference type="InterPro" id="IPR038005">
    <property type="entry name" value="RX-like_CC"/>
</dbReference>
<dbReference type="PANTHER" id="PTHR23155">
    <property type="entry name" value="DISEASE RESISTANCE PROTEIN RP"/>
    <property type="match status" value="1"/>
</dbReference>
<evidence type="ECO:0000256" key="5">
    <source>
        <dbReference type="ARBA" id="ARBA00022737"/>
    </source>
</evidence>
<keyword evidence="4" id="KW-0381">Hypersensitive response</keyword>
<evidence type="ECO:0000259" key="10">
    <source>
        <dbReference type="Pfam" id="PF23559"/>
    </source>
</evidence>
<dbReference type="Gene3D" id="3.40.50.300">
    <property type="entry name" value="P-loop containing nucleotide triphosphate hydrolases"/>
    <property type="match status" value="1"/>
</dbReference>
<dbReference type="OMA" id="TIHIHED"/>
<organism evidence="12 13">
    <name type="scientific">Macleaya cordata</name>
    <name type="common">Five-seeded plume-poppy</name>
    <name type="synonym">Bocconia cordata</name>
    <dbReference type="NCBI Taxonomy" id="56857"/>
    <lineage>
        <taxon>Eukaryota</taxon>
        <taxon>Viridiplantae</taxon>
        <taxon>Streptophyta</taxon>
        <taxon>Embryophyta</taxon>
        <taxon>Tracheophyta</taxon>
        <taxon>Spermatophyta</taxon>
        <taxon>Magnoliopsida</taxon>
        <taxon>Ranunculales</taxon>
        <taxon>Papaveraceae</taxon>
        <taxon>Papaveroideae</taxon>
        <taxon>Macleaya</taxon>
    </lineage>
</organism>